<feature type="compositionally biased region" description="Acidic residues" evidence="3">
    <location>
        <begin position="117"/>
        <end position="135"/>
    </location>
</feature>
<feature type="compositionally biased region" description="Acidic residues" evidence="3">
    <location>
        <begin position="19"/>
        <end position="48"/>
    </location>
</feature>
<dbReference type="GO" id="GO:0000812">
    <property type="term" value="C:Swr1 complex"/>
    <property type="evidence" value="ECO:0007669"/>
    <property type="project" value="TreeGrafter"/>
</dbReference>
<feature type="region of interest" description="Disordered" evidence="3">
    <location>
        <begin position="181"/>
        <end position="225"/>
    </location>
</feature>
<name>A0A2B7WNJ4_POLH7</name>
<dbReference type="InterPro" id="IPR027124">
    <property type="entry name" value="Swc5/CFDP1/2"/>
</dbReference>
<feature type="region of interest" description="Disordered" evidence="3">
    <location>
        <begin position="94"/>
        <end position="139"/>
    </location>
</feature>
<feature type="region of interest" description="Disordered" evidence="3">
    <location>
        <begin position="268"/>
        <end position="301"/>
    </location>
</feature>
<evidence type="ECO:0000313" key="5">
    <source>
        <dbReference type="EMBL" id="PGG98192.1"/>
    </source>
</evidence>
<dbReference type="PROSITE" id="PS51279">
    <property type="entry name" value="BCNT_C"/>
    <property type="match status" value="1"/>
</dbReference>
<dbReference type="STRING" id="1447883.A0A2B7WNJ4"/>
<feature type="region of interest" description="Disordered" evidence="3">
    <location>
        <begin position="1"/>
        <end position="70"/>
    </location>
</feature>
<protein>
    <recommendedName>
        <fullName evidence="2">SWR1-complex protein 5</fullName>
    </recommendedName>
</protein>
<proteinExistence type="inferred from homology"/>
<dbReference type="AlphaFoldDB" id="A0A2B7WNJ4"/>
<accession>A0A2B7WNJ4</accession>
<evidence type="ECO:0000256" key="1">
    <source>
        <dbReference type="ARBA" id="ARBA00010465"/>
    </source>
</evidence>
<sequence length="386" mass="42098">MAPLALSSGDPLPSNIPIMEEEYNSEEDSDFDIDAPDAAEEEGGDESASEAGGDNNRPRKRRKVTPIAVAEEEDVVIDGDGALDSGDEITIRRGKEKLERVRGKTKKSAKKAGSGSGDEEEEEGDDFVLDDDEGGGEGGFVRTRAMKAKIQEERRPLVSVDDSTIDVDAIWAKMTASTAAAMGTDTGTGTGTMNDGGKDTTMSDTRHHTASPATPTLPHTTSSEETITIKRTYKFAGEVITEEKTVPKDSAEAKLYLSSLETSKKKKAAAVADATNQEQQPQLRRPLRRYSRFDPNPPDAIKRSWEKQQQQVAMTGAKGEGQGPKLNTVMKSKLDWAAYVDKVGIQDELSTHSRAKEGYLGRMEFLGRVDAKEEEERRNARLKRMG</sequence>
<comment type="caution">
    <text evidence="5">The sequence shown here is derived from an EMBL/GenBank/DDBJ whole genome shotgun (WGS) entry which is preliminary data.</text>
</comment>
<dbReference type="Proteomes" id="UP000224634">
    <property type="component" value="Unassembled WGS sequence"/>
</dbReference>
<dbReference type="OrthoDB" id="445677at2759"/>
<feature type="compositionally biased region" description="Low complexity" evidence="3">
    <location>
        <begin position="181"/>
        <end position="202"/>
    </location>
</feature>
<keyword evidence="6" id="KW-1185">Reference proteome</keyword>
<feature type="domain" description="BCNT-C" evidence="4">
    <location>
        <begin position="306"/>
        <end position="386"/>
    </location>
</feature>
<dbReference type="PANTHER" id="PTHR48407">
    <property type="entry name" value="CRANIOFACIAL DEVELOPMENT PROTEIN 1"/>
    <property type="match status" value="1"/>
</dbReference>
<dbReference type="EMBL" id="PDNA01000300">
    <property type="protein sequence ID" value="PGG98192.1"/>
    <property type="molecule type" value="Genomic_DNA"/>
</dbReference>
<evidence type="ECO:0000256" key="2">
    <source>
        <dbReference type="ARBA" id="ARBA00019138"/>
    </source>
</evidence>
<reference evidence="5 6" key="1">
    <citation type="submission" date="2017-10" db="EMBL/GenBank/DDBJ databases">
        <title>Comparative genomics in systemic dimorphic fungi from Ajellomycetaceae.</title>
        <authorList>
            <person name="Munoz J.F."/>
            <person name="Mcewen J.G."/>
            <person name="Clay O.K."/>
            <person name="Cuomo C.A."/>
        </authorList>
    </citation>
    <scope>NUCLEOTIDE SEQUENCE [LARGE SCALE GENOMIC DNA]</scope>
    <source>
        <strain evidence="5 6">UAMH7299</strain>
    </source>
</reference>
<dbReference type="Pfam" id="PF07572">
    <property type="entry name" value="BCNT"/>
    <property type="match status" value="1"/>
</dbReference>
<dbReference type="PANTHER" id="PTHR48407:SF1">
    <property type="entry name" value="CRANIOFACIAL DEVELOPMENT PROTEIN 1"/>
    <property type="match status" value="1"/>
</dbReference>
<evidence type="ECO:0000256" key="3">
    <source>
        <dbReference type="SAM" id="MobiDB-lite"/>
    </source>
</evidence>
<evidence type="ECO:0000259" key="4">
    <source>
        <dbReference type="PROSITE" id="PS51279"/>
    </source>
</evidence>
<feature type="compositionally biased region" description="Polar residues" evidence="3">
    <location>
        <begin position="211"/>
        <end position="225"/>
    </location>
</feature>
<dbReference type="InterPro" id="IPR011421">
    <property type="entry name" value="BCNT-C"/>
</dbReference>
<comment type="similarity">
    <text evidence="1">Belongs to the SWC5 family.</text>
</comment>
<organism evidence="5 6">
    <name type="scientific">Polytolypa hystricis (strain UAMH7299)</name>
    <dbReference type="NCBI Taxonomy" id="1447883"/>
    <lineage>
        <taxon>Eukaryota</taxon>
        <taxon>Fungi</taxon>
        <taxon>Dikarya</taxon>
        <taxon>Ascomycota</taxon>
        <taxon>Pezizomycotina</taxon>
        <taxon>Eurotiomycetes</taxon>
        <taxon>Eurotiomycetidae</taxon>
        <taxon>Onygenales</taxon>
        <taxon>Onygenales incertae sedis</taxon>
        <taxon>Polytolypa</taxon>
    </lineage>
</organism>
<evidence type="ECO:0000313" key="6">
    <source>
        <dbReference type="Proteomes" id="UP000224634"/>
    </source>
</evidence>
<gene>
    <name evidence="5" type="ORF">AJ80_09570</name>
</gene>
<feature type="compositionally biased region" description="Low complexity" evidence="3">
    <location>
        <begin position="269"/>
        <end position="284"/>
    </location>
</feature>